<reference evidence="1" key="1">
    <citation type="journal article" date="2014" name="Int. J. Syst. Evol. Microbiol.">
        <title>Complete genome sequence of Corynebacterium casei LMG S-19264T (=DSM 44701T), isolated from a smear-ripened cheese.</title>
        <authorList>
            <consortium name="US DOE Joint Genome Institute (JGI-PGF)"/>
            <person name="Walter F."/>
            <person name="Albersmeier A."/>
            <person name="Kalinowski J."/>
            <person name="Ruckert C."/>
        </authorList>
    </citation>
    <scope>NUCLEOTIDE SEQUENCE</scope>
    <source>
        <strain evidence="1">JCM 4784</strain>
    </source>
</reference>
<keyword evidence="2" id="KW-1185">Reference proteome</keyword>
<organism evidence="1 2">
    <name type="scientific">Streptomyces longispororuber</name>
    <dbReference type="NCBI Taxonomy" id="68230"/>
    <lineage>
        <taxon>Bacteria</taxon>
        <taxon>Bacillati</taxon>
        <taxon>Actinomycetota</taxon>
        <taxon>Actinomycetes</taxon>
        <taxon>Kitasatosporales</taxon>
        <taxon>Streptomycetaceae</taxon>
        <taxon>Streptomyces</taxon>
    </lineage>
</organism>
<accession>A0A918ZAX1</accession>
<sequence>MPVVRRRDCHTDAAAGGSPLPLDIARSGFELLVTGPEPLSFDCRGIEGLPDRRVPLDELLDRLLHGHCSQQVKDTVWALLVERSRTVGSAWTLACVGMALPALAGVAKRLTARYAGDPNDVHAEVLAGFLSARARSTLLGLASSFGSSGLPTVEVWPR</sequence>
<dbReference type="Proteomes" id="UP000608024">
    <property type="component" value="Unassembled WGS sequence"/>
</dbReference>
<dbReference type="EMBL" id="BNBT01000010">
    <property type="protein sequence ID" value="GHE43793.1"/>
    <property type="molecule type" value="Genomic_DNA"/>
</dbReference>
<protein>
    <submittedName>
        <fullName evidence="1">Uncharacterized protein</fullName>
    </submittedName>
</protein>
<name>A0A918ZAX1_9ACTN</name>
<comment type="caution">
    <text evidence="1">The sequence shown here is derived from an EMBL/GenBank/DDBJ whole genome shotgun (WGS) entry which is preliminary data.</text>
</comment>
<reference evidence="1" key="2">
    <citation type="submission" date="2020-09" db="EMBL/GenBank/DDBJ databases">
        <authorList>
            <person name="Sun Q."/>
            <person name="Ohkuma M."/>
        </authorList>
    </citation>
    <scope>NUCLEOTIDE SEQUENCE</scope>
    <source>
        <strain evidence="1">JCM 4784</strain>
    </source>
</reference>
<evidence type="ECO:0000313" key="2">
    <source>
        <dbReference type="Proteomes" id="UP000608024"/>
    </source>
</evidence>
<evidence type="ECO:0000313" key="1">
    <source>
        <dbReference type="EMBL" id="GHE43793.1"/>
    </source>
</evidence>
<dbReference type="AlphaFoldDB" id="A0A918ZAX1"/>
<gene>
    <name evidence="1" type="ORF">GCM10018785_11720</name>
</gene>
<proteinExistence type="predicted"/>